<evidence type="ECO:0000259" key="8">
    <source>
        <dbReference type="Pfam" id="PF00924"/>
    </source>
</evidence>
<dbReference type="SUPFAM" id="SSF50182">
    <property type="entry name" value="Sm-like ribonucleoproteins"/>
    <property type="match status" value="1"/>
</dbReference>
<feature type="transmembrane region" description="Helical" evidence="7">
    <location>
        <begin position="81"/>
        <end position="111"/>
    </location>
</feature>
<feature type="domain" description="Mechanosensitive ion channel MscS C-terminal" evidence="9">
    <location>
        <begin position="170"/>
        <end position="252"/>
    </location>
</feature>
<protein>
    <submittedName>
        <fullName evidence="10">Mechanosensitive ion channel family protein</fullName>
    </submittedName>
</protein>
<proteinExistence type="inferred from homology"/>
<dbReference type="InterPro" id="IPR011014">
    <property type="entry name" value="MscS_channel_TM-2"/>
</dbReference>
<dbReference type="GO" id="GO:0005886">
    <property type="term" value="C:plasma membrane"/>
    <property type="evidence" value="ECO:0007669"/>
    <property type="project" value="UniProtKB-SubCell"/>
</dbReference>
<name>A0A2W1N544_9FLAO</name>
<feature type="domain" description="Mechanosensitive ion channel MscS" evidence="8">
    <location>
        <begin position="98"/>
        <end position="163"/>
    </location>
</feature>
<evidence type="ECO:0000256" key="6">
    <source>
        <dbReference type="ARBA" id="ARBA00023136"/>
    </source>
</evidence>
<dbReference type="Gene3D" id="3.30.70.100">
    <property type="match status" value="1"/>
</dbReference>
<dbReference type="InterPro" id="IPR011066">
    <property type="entry name" value="MscS_channel_C_sf"/>
</dbReference>
<dbReference type="GO" id="GO:0008381">
    <property type="term" value="F:mechanosensitive monoatomic ion channel activity"/>
    <property type="evidence" value="ECO:0007669"/>
    <property type="project" value="InterPro"/>
</dbReference>
<evidence type="ECO:0000313" key="11">
    <source>
        <dbReference type="Proteomes" id="UP000249248"/>
    </source>
</evidence>
<dbReference type="Proteomes" id="UP000249248">
    <property type="component" value="Unassembled WGS sequence"/>
</dbReference>
<evidence type="ECO:0000259" key="9">
    <source>
        <dbReference type="Pfam" id="PF21082"/>
    </source>
</evidence>
<comment type="caution">
    <text evidence="10">The sequence shown here is derived from an EMBL/GenBank/DDBJ whole genome shotgun (WGS) entry which is preliminary data.</text>
</comment>
<evidence type="ECO:0000256" key="2">
    <source>
        <dbReference type="ARBA" id="ARBA00008017"/>
    </source>
</evidence>
<dbReference type="SUPFAM" id="SSF82861">
    <property type="entry name" value="Mechanosensitive channel protein MscS (YggB), transmembrane region"/>
    <property type="match status" value="1"/>
</dbReference>
<dbReference type="PROSITE" id="PS01246">
    <property type="entry name" value="UPF0003"/>
    <property type="match status" value="1"/>
</dbReference>
<keyword evidence="6 7" id="KW-0472">Membrane</keyword>
<dbReference type="Gene3D" id="2.30.30.60">
    <property type="match status" value="1"/>
</dbReference>
<dbReference type="EMBL" id="QKSB01000002">
    <property type="protein sequence ID" value="PZE18231.1"/>
    <property type="molecule type" value="Genomic_DNA"/>
</dbReference>
<evidence type="ECO:0000256" key="1">
    <source>
        <dbReference type="ARBA" id="ARBA00004651"/>
    </source>
</evidence>
<dbReference type="Pfam" id="PF21082">
    <property type="entry name" value="MS_channel_3rd"/>
    <property type="match status" value="1"/>
</dbReference>
<evidence type="ECO:0000256" key="5">
    <source>
        <dbReference type="ARBA" id="ARBA00022989"/>
    </source>
</evidence>
<sequence length="264" mass="29267">MDWWFDKLVEYGSSLLAGVLILVVGLFIVKRITKFIAKLVAKKDFDPSLSKFLVSLISVTLKVLVVITAMGQLGIEMTSFVALIGAAGLAIGMAFSGTLGNLAGGVMILIFRPYKIGDFMQGQGEMGTVKEIGIFNTILLTNDNKTVIIPNGAMANGNMTNFTMEKNRRVDFTIGIAYGDNYDTAKAMMLKFIEEDERILKTPAPFIGLIALADSSVNITLRVWGKTEDYWDIFFSMNERIYKEFGNEGINFPFPQMDVHIQQN</sequence>
<dbReference type="InterPro" id="IPR049278">
    <property type="entry name" value="MS_channel_C"/>
</dbReference>
<dbReference type="OrthoDB" id="9809206at2"/>
<keyword evidence="11" id="KW-1185">Reference proteome</keyword>
<comment type="similarity">
    <text evidence="2">Belongs to the MscS (TC 1.A.23) family.</text>
</comment>
<keyword evidence="3" id="KW-1003">Cell membrane</keyword>
<keyword evidence="5 7" id="KW-1133">Transmembrane helix</keyword>
<dbReference type="InterPro" id="IPR010920">
    <property type="entry name" value="LSM_dom_sf"/>
</dbReference>
<evidence type="ECO:0000256" key="7">
    <source>
        <dbReference type="SAM" id="Phobius"/>
    </source>
</evidence>
<feature type="transmembrane region" description="Helical" evidence="7">
    <location>
        <begin position="52"/>
        <end position="75"/>
    </location>
</feature>
<dbReference type="Pfam" id="PF05552">
    <property type="entry name" value="MS_channel_1st_1"/>
    <property type="match status" value="1"/>
</dbReference>
<dbReference type="SUPFAM" id="SSF82689">
    <property type="entry name" value="Mechanosensitive channel protein MscS (YggB), C-terminal domain"/>
    <property type="match status" value="1"/>
</dbReference>
<evidence type="ECO:0000256" key="3">
    <source>
        <dbReference type="ARBA" id="ARBA00022475"/>
    </source>
</evidence>
<dbReference type="PANTHER" id="PTHR30221">
    <property type="entry name" value="SMALL-CONDUCTANCE MECHANOSENSITIVE CHANNEL"/>
    <property type="match status" value="1"/>
</dbReference>
<organism evidence="10 11">
    <name type="scientific">Putridiphycobacter roseus</name>
    <dbReference type="NCBI Taxonomy" id="2219161"/>
    <lineage>
        <taxon>Bacteria</taxon>
        <taxon>Pseudomonadati</taxon>
        <taxon>Bacteroidota</taxon>
        <taxon>Flavobacteriia</taxon>
        <taxon>Flavobacteriales</taxon>
        <taxon>Crocinitomicaceae</taxon>
        <taxon>Putridiphycobacter</taxon>
    </lineage>
</organism>
<evidence type="ECO:0000256" key="4">
    <source>
        <dbReference type="ARBA" id="ARBA00022692"/>
    </source>
</evidence>
<keyword evidence="4 7" id="KW-0812">Transmembrane</keyword>
<reference evidence="10 11" key="1">
    <citation type="submission" date="2018-06" db="EMBL/GenBank/DDBJ databases">
        <title>The draft genome sequence of Crocinitomix sp. SM1701.</title>
        <authorList>
            <person name="Zhang X."/>
        </authorList>
    </citation>
    <scope>NUCLEOTIDE SEQUENCE [LARGE SCALE GENOMIC DNA]</scope>
    <source>
        <strain evidence="10 11">SM1701</strain>
    </source>
</reference>
<comment type="subcellular location">
    <subcellularLocation>
        <location evidence="1">Cell membrane</location>
        <topology evidence="1">Multi-pass membrane protein</topology>
    </subcellularLocation>
</comment>
<accession>A0A2W1N544</accession>
<dbReference type="Pfam" id="PF00924">
    <property type="entry name" value="MS_channel_2nd"/>
    <property type="match status" value="1"/>
</dbReference>
<dbReference type="InterPro" id="IPR045275">
    <property type="entry name" value="MscS_archaea/bacteria_type"/>
</dbReference>
<dbReference type="InterPro" id="IPR023408">
    <property type="entry name" value="MscS_beta-dom_sf"/>
</dbReference>
<dbReference type="InterPro" id="IPR008910">
    <property type="entry name" value="MSC_TM_helix"/>
</dbReference>
<gene>
    <name evidence="10" type="ORF">DNU06_03865</name>
</gene>
<dbReference type="AlphaFoldDB" id="A0A2W1N544"/>
<evidence type="ECO:0000313" key="10">
    <source>
        <dbReference type="EMBL" id="PZE18231.1"/>
    </source>
</evidence>
<dbReference type="InterPro" id="IPR006686">
    <property type="entry name" value="MscS_channel_CS"/>
</dbReference>
<dbReference type="PANTHER" id="PTHR30221:SF1">
    <property type="entry name" value="SMALL-CONDUCTANCE MECHANOSENSITIVE CHANNEL"/>
    <property type="match status" value="1"/>
</dbReference>
<dbReference type="Gene3D" id="1.10.287.1260">
    <property type="match status" value="1"/>
</dbReference>
<feature type="transmembrane region" description="Helical" evidence="7">
    <location>
        <begin position="12"/>
        <end position="32"/>
    </location>
</feature>
<dbReference type="InterPro" id="IPR006685">
    <property type="entry name" value="MscS_channel_2nd"/>
</dbReference>